<organism evidence="3 4">
    <name type="scientific">Truncatella angustata</name>
    <dbReference type="NCBI Taxonomy" id="152316"/>
    <lineage>
        <taxon>Eukaryota</taxon>
        <taxon>Fungi</taxon>
        <taxon>Dikarya</taxon>
        <taxon>Ascomycota</taxon>
        <taxon>Pezizomycotina</taxon>
        <taxon>Sordariomycetes</taxon>
        <taxon>Xylariomycetidae</taxon>
        <taxon>Amphisphaeriales</taxon>
        <taxon>Sporocadaceae</taxon>
        <taxon>Truncatella</taxon>
    </lineage>
</organism>
<sequence>MSQRPMIVKLNTQVCERTGCKNCKSRKVKCDERKPACSNCVKRQIDCDFMDFGSPVSGPSSTPGLESACSLNMRDLELLHNYSTSTYRTLSEDLAMREFYRVSVVQVGLGCDYIMRALLAISSLHLALHRPHLKSHYQSMAMTQHQLASRVAIPLMSEVTPESAQKLFLFSTLTVYYALAGPRRSVDDGLLLEEATFPDWVFLSQGPHGLLSQAGAMDQGPLSPIIKHGIMRYELREKSAHLESTAHAQLSELEVSIMRQDLPERLRRIYGIAIAELKKSFSQLQHSQTPYELTDAFVWIYVVAEDLLPLLRAPTQEAVAIFAFFCVLLKALDGQWWLQGWGQHLISRAYALLDDEWRLRIRWPIDEIGWIPLSAFG</sequence>
<accession>A0A9P8RF30</accession>
<dbReference type="OrthoDB" id="10265322at2759"/>
<dbReference type="Pfam" id="PF00172">
    <property type="entry name" value="Zn_clus"/>
    <property type="match status" value="1"/>
</dbReference>
<keyword evidence="4" id="KW-1185">Reference proteome</keyword>
<reference evidence="3" key="1">
    <citation type="journal article" date="2021" name="Nat. Commun.">
        <title>Genetic determinants of endophytism in the Arabidopsis root mycobiome.</title>
        <authorList>
            <person name="Mesny F."/>
            <person name="Miyauchi S."/>
            <person name="Thiergart T."/>
            <person name="Pickel B."/>
            <person name="Atanasova L."/>
            <person name="Karlsson M."/>
            <person name="Huettel B."/>
            <person name="Barry K.W."/>
            <person name="Haridas S."/>
            <person name="Chen C."/>
            <person name="Bauer D."/>
            <person name="Andreopoulos W."/>
            <person name="Pangilinan J."/>
            <person name="LaButti K."/>
            <person name="Riley R."/>
            <person name="Lipzen A."/>
            <person name="Clum A."/>
            <person name="Drula E."/>
            <person name="Henrissat B."/>
            <person name="Kohler A."/>
            <person name="Grigoriev I.V."/>
            <person name="Martin F.M."/>
            <person name="Hacquard S."/>
        </authorList>
    </citation>
    <scope>NUCLEOTIDE SEQUENCE</scope>
    <source>
        <strain evidence="3">MPI-SDFR-AT-0073</strain>
    </source>
</reference>
<dbReference type="Gene3D" id="4.10.240.10">
    <property type="entry name" value="Zn(2)-C6 fungal-type DNA-binding domain"/>
    <property type="match status" value="1"/>
</dbReference>
<evidence type="ECO:0000256" key="1">
    <source>
        <dbReference type="ARBA" id="ARBA00023242"/>
    </source>
</evidence>
<dbReference type="GO" id="GO:0001228">
    <property type="term" value="F:DNA-binding transcription activator activity, RNA polymerase II-specific"/>
    <property type="evidence" value="ECO:0007669"/>
    <property type="project" value="TreeGrafter"/>
</dbReference>
<dbReference type="GO" id="GO:0008270">
    <property type="term" value="F:zinc ion binding"/>
    <property type="evidence" value="ECO:0007669"/>
    <property type="project" value="InterPro"/>
</dbReference>
<name>A0A9P8RF30_9PEZI</name>
<dbReference type="InterPro" id="IPR036864">
    <property type="entry name" value="Zn2-C6_fun-type_DNA-bd_sf"/>
</dbReference>
<evidence type="ECO:0000259" key="2">
    <source>
        <dbReference type="PROSITE" id="PS50048"/>
    </source>
</evidence>
<evidence type="ECO:0000313" key="3">
    <source>
        <dbReference type="EMBL" id="KAH6643428.1"/>
    </source>
</evidence>
<dbReference type="GeneID" id="70134157"/>
<dbReference type="PROSITE" id="PS50048">
    <property type="entry name" value="ZN2_CY6_FUNGAL_2"/>
    <property type="match status" value="1"/>
</dbReference>
<dbReference type="RefSeq" id="XP_045951358.1">
    <property type="nucleotide sequence ID" value="XM_046105266.1"/>
</dbReference>
<dbReference type="EMBL" id="JAGPXC010000013">
    <property type="protein sequence ID" value="KAH6643428.1"/>
    <property type="molecule type" value="Genomic_DNA"/>
</dbReference>
<feature type="domain" description="Zn(2)-C6 fungal-type" evidence="2">
    <location>
        <begin position="19"/>
        <end position="49"/>
    </location>
</feature>
<comment type="caution">
    <text evidence="3">The sequence shown here is derived from an EMBL/GenBank/DDBJ whole genome shotgun (WGS) entry which is preliminary data.</text>
</comment>
<dbReference type="PROSITE" id="PS00463">
    <property type="entry name" value="ZN2_CY6_FUNGAL_1"/>
    <property type="match status" value="1"/>
</dbReference>
<dbReference type="PANTHER" id="PTHR47784:SF5">
    <property type="entry name" value="STEROL UPTAKE CONTROL PROTEIN 2"/>
    <property type="match status" value="1"/>
</dbReference>
<proteinExistence type="predicted"/>
<keyword evidence="1" id="KW-0539">Nucleus</keyword>
<dbReference type="PANTHER" id="PTHR47784">
    <property type="entry name" value="STEROL UPTAKE CONTROL PROTEIN 2"/>
    <property type="match status" value="1"/>
</dbReference>
<protein>
    <recommendedName>
        <fullName evidence="2">Zn(2)-C6 fungal-type domain-containing protein</fullName>
    </recommendedName>
</protein>
<dbReference type="InterPro" id="IPR053157">
    <property type="entry name" value="Sterol_Uptake_Regulator"/>
</dbReference>
<dbReference type="InterPro" id="IPR001138">
    <property type="entry name" value="Zn2Cys6_DnaBD"/>
</dbReference>
<evidence type="ECO:0000313" key="4">
    <source>
        <dbReference type="Proteomes" id="UP000758603"/>
    </source>
</evidence>
<dbReference type="SUPFAM" id="SSF57701">
    <property type="entry name" value="Zn2/Cys6 DNA-binding domain"/>
    <property type="match status" value="1"/>
</dbReference>
<dbReference type="CDD" id="cd00067">
    <property type="entry name" value="GAL4"/>
    <property type="match status" value="1"/>
</dbReference>
<gene>
    <name evidence="3" type="ORF">BKA67DRAFT_596175</name>
</gene>
<dbReference type="AlphaFoldDB" id="A0A9P8RF30"/>
<dbReference type="SMART" id="SM00066">
    <property type="entry name" value="GAL4"/>
    <property type="match status" value="1"/>
</dbReference>
<dbReference type="Proteomes" id="UP000758603">
    <property type="component" value="Unassembled WGS sequence"/>
</dbReference>